<dbReference type="NCBIfam" id="TIGR02209">
    <property type="entry name" value="ftsL_broad"/>
    <property type="match status" value="1"/>
</dbReference>
<dbReference type="HAMAP" id="MF_00910">
    <property type="entry name" value="FtsL"/>
    <property type="match status" value="1"/>
</dbReference>
<evidence type="ECO:0000256" key="5">
    <source>
        <dbReference type="ARBA" id="ARBA00022989"/>
    </source>
</evidence>
<dbReference type="PANTHER" id="PTHR37479:SF1">
    <property type="entry name" value="CELL DIVISION PROTEIN FTSL"/>
    <property type="match status" value="1"/>
</dbReference>
<dbReference type="RefSeq" id="WP_218138958.1">
    <property type="nucleotide sequence ID" value="NZ_FNYH01000001.1"/>
</dbReference>
<dbReference type="STRING" id="64971.SAMN05421831_101293"/>
<dbReference type="Proteomes" id="UP000242999">
    <property type="component" value="Unassembled WGS sequence"/>
</dbReference>
<evidence type="ECO:0000313" key="11">
    <source>
        <dbReference type="EMBL" id="SEI40100.1"/>
    </source>
</evidence>
<dbReference type="Pfam" id="PF04999">
    <property type="entry name" value="FtsL"/>
    <property type="match status" value="1"/>
</dbReference>
<comment type="function">
    <text evidence="8">Essential cell division protein. May link together the upstream cell division proteins, which are predominantly cytoplasmic, with the downstream cell division proteins, which are predominantly periplasmic.</text>
</comment>
<comment type="subcellular location">
    <subcellularLocation>
        <location evidence="8">Cell inner membrane</location>
        <topology evidence="8">Single-pass type II membrane protein</topology>
    </subcellularLocation>
    <subcellularLocation>
        <location evidence="1">Cell membrane</location>
        <topology evidence="1">Single-pass type II membrane protein</topology>
    </subcellularLocation>
    <text evidence="8">Localizes to the division septum where it forms a ring structure.</text>
</comment>
<evidence type="ECO:0000256" key="10">
    <source>
        <dbReference type="SAM" id="MobiDB-lite"/>
    </source>
</evidence>
<dbReference type="GO" id="GO:0043093">
    <property type="term" value="P:FtsZ-dependent cytokinesis"/>
    <property type="evidence" value="ECO:0007669"/>
    <property type="project" value="UniProtKB-UniRule"/>
</dbReference>
<keyword evidence="5 8" id="KW-1133">Transmembrane helix</keyword>
<evidence type="ECO:0000256" key="2">
    <source>
        <dbReference type="ARBA" id="ARBA00022475"/>
    </source>
</evidence>
<evidence type="ECO:0000256" key="8">
    <source>
        <dbReference type="HAMAP-Rule" id="MF_00910"/>
    </source>
</evidence>
<protein>
    <recommendedName>
        <fullName evidence="8 9">Cell division protein FtsL</fullName>
    </recommendedName>
</protein>
<proteinExistence type="inferred from homology"/>
<accession>A0A1H6QKU9</accession>
<comment type="subunit">
    <text evidence="8">Part of a complex composed of FtsB, FtsL and FtsQ.</text>
</comment>
<keyword evidence="6 8" id="KW-0472">Membrane</keyword>
<dbReference type="GO" id="GO:0032153">
    <property type="term" value="C:cell division site"/>
    <property type="evidence" value="ECO:0007669"/>
    <property type="project" value="UniProtKB-UniRule"/>
</dbReference>
<dbReference type="AlphaFoldDB" id="A0A1H6QKU9"/>
<evidence type="ECO:0000256" key="7">
    <source>
        <dbReference type="ARBA" id="ARBA00023306"/>
    </source>
</evidence>
<evidence type="ECO:0000313" key="12">
    <source>
        <dbReference type="Proteomes" id="UP000242999"/>
    </source>
</evidence>
<feature type="region of interest" description="Disordered" evidence="10">
    <location>
        <begin position="1"/>
        <end position="40"/>
    </location>
</feature>
<sequence length="161" mass="18214">MAYQPSNARPMSATHRQKQLHPQHQPAANQDTSDQTISHQRSPEVSFHLLPFLWQSIKALQWRRPSWSSLVITVLVLGVLASAQAVIYVTHLSRTHYIGLQKAQQQRDAYQVEWGQLLLEQSAWASPARVEQVAAQQLGMQVPQIKEIRMLPLEQAADPAP</sequence>
<reference evidence="12" key="1">
    <citation type="submission" date="2016-10" db="EMBL/GenBank/DDBJ databases">
        <authorList>
            <person name="Varghese N."/>
            <person name="Submissions S."/>
        </authorList>
    </citation>
    <scope>NUCLEOTIDE SEQUENCE [LARGE SCALE GENOMIC DNA]</scope>
    <source>
        <strain evidence="12">DSM 7165</strain>
    </source>
</reference>
<evidence type="ECO:0000256" key="4">
    <source>
        <dbReference type="ARBA" id="ARBA00022692"/>
    </source>
</evidence>
<name>A0A1H6QKU9_9GAMM</name>
<keyword evidence="4 8" id="KW-0812">Transmembrane</keyword>
<feature type="transmembrane region" description="Helical" evidence="8">
    <location>
        <begin position="67"/>
        <end position="89"/>
    </location>
</feature>
<evidence type="ECO:0000256" key="3">
    <source>
        <dbReference type="ARBA" id="ARBA00022618"/>
    </source>
</evidence>
<dbReference type="InterPro" id="IPR011922">
    <property type="entry name" value="Cell_div_FtsL"/>
</dbReference>
<organism evidence="11 12">
    <name type="scientific">Allopseudospirillum japonicum</name>
    <dbReference type="NCBI Taxonomy" id="64971"/>
    <lineage>
        <taxon>Bacteria</taxon>
        <taxon>Pseudomonadati</taxon>
        <taxon>Pseudomonadota</taxon>
        <taxon>Gammaproteobacteria</taxon>
        <taxon>Oceanospirillales</taxon>
        <taxon>Oceanospirillaceae</taxon>
        <taxon>Allopseudospirillum</taxon>
    </lineage>
</organism>
<comment type="similarity">
    <text evidence="8">Belongs to the FtsL family.</text>
</comment>
<gene>
    <name evidence="8" type="primary">ftsL</name>
    <name evidence="11" type="ORF">SAMN05421831_101293</name>
</gene>
<keyword evidence="2 8" id="KW-1003">Cell membrane</keyword>
<dbReference type="EMBL" id="FNYH01000001">
    <property type="protein sequence ID" value="SEI40100.1"/>
    <property type="molecule type" value="Genomic_DNA"/>
</dbReference>
<keyword evidence="3 8" id="KW-0132">Cell division</keyword>
<keyword evidence="12" id="KW-1185">Reference proteome</keyword>
<evidence type="ECO:0000256" key="1">
    <source>
        <dbReference type="ARBA" id="ARBA00004401"/>
    </source>
</evidence>
<evidence type="ECO:0000256" key="6">
    <source>
        <dbReference type="ARBA" id="ARBA00023136"/>
    </source>
</evidence>
<evidence type="ECO:0000256" key="9">
    <source>
        <dbReference type="NCBIfam" id="TIGR02209"/>
    </source>
</evidence>
<keyword evidence="8" id="KW-0997">Cell inner membrane</keyword>
<keyword evidence="7 8" id="KW-0131">Cell cycle</keyword>
<dbReference type="PANTHER" id="PTHR37479">
    <property type="entry name" value="CELL DIVISION PROTEIN FTSL"/>
    <property type="match status" value="1"/>
</dbReference>
<dbReference type="GO" id="GO:0005886">
    <property type="term" value="C:plasma membrane"/>
    <property type="evidence" value="ECO:0007669"/>
    <property type="project" value="UniProtKB-SubCell"/>
</dbReference>
<feature type="compositionally biased region" description="Polar residues" evidence="10">
    <location>
        <begin position="22"/>
        <end position="40"/>
    </location>
</feature>